<keyword evidence="2" id="KW-0378">Hydrolase</keyword>
<dbReference type="InterPro" id="IPR003833">
    <property type="entry name" value="CT_C_D"/>
</dbReference>
<evidence type="ECO:0000313" key="6">
    <source>
        <dbReference type="Proteomes" id="UP000198307"/>
    </source>
</evidence>
<keyword evidence="6" id="KW-1185">Reference proteome</keyword>
<dbReference type="SUPFAM" id="SSF50891">
    <property type="entry name" value="Cyclophilin-like"/>
    <property type="match status" value="1"/>
</dbReference>
<dbReference type="AlphaFoldDB" id="A0A239PLT9"/>
<dbReference type="PANTHER" id="PTHR34698:SF2">
    <property type="entry name" value="5-OXOPROLINASE SUBUNIT B"/>
    <property type="match status" value="1"/>
</dbReference>
<dbReference type="PANTHER" id="PTHR34698">
    <property type="entry name" value="5-OXOPROLINASE SUBUNIT B"/>
    <property type="match status" value="1"/>
</dbReference>
<proteinExistence type="predicted"/>
<protein>
    <submittedName>
        <fullName evidence="5">Sensor histidine kinase inhibitor, KipI family</fullName>
    </submittedName>
</protein>
<dbReference type="Proteomes" id="UP000198307">
    <property type="component" value="Unassembled WGS sequence"/>
</dbReference>
<sequence>MGDDDSLTPEIHPAGPDALLLRFALTPCPAAMAAAQVLAAQLERDPPEGVVEIAPALVSVLLRFDPAITQRATLAQAVLTRADAIASRHMAPPPPTRRWTIPAAFGGENGPHLEQVARKLSITPAAAIAQVCDSELRVLAIGFAPGQPYIGLLPEPWDLPRLSDLTPSVPAGAVVVAVRQIVMFGAPSATGWRQIARSAFRTFLPERAEPMPLRPGDAIRYAPVSDSEIAALARHEDGLGGAKLEVLA</sequence>
<accession>A0A239PLT9</accession>
<dbReference type="OrthoDB" id="9778567at2"/>
<dbReference type="GO" id="GO:0005524">
    <property type="term" value="F:ATP binding"/>
    <property type="evidence" value="ECO:0007669"/>
    <property type="project" value="UniProtKB-KW"/>
</dbReference>
<dbReference type="InterPro" id="IPR029000">
    <property type="entry name" value="Cyclophilin-like_dom_sf"/>
</dbReference>
<dbReference type="Gene3D" id="2.40.100.10">
    <property type="entry name" value="Cyclophilin-like"/>
    <property type="match status" value="1"/>
</dbReference>
<evidence type="ECO:0000256" key="1">
    <source>
        <dbReference type="ARBA" id="ARBA00022741"/>
    </source>
</evidence>
<name>A0A239PLT9_9RHOB</name>
<evidence type="ECO:0000313" key="5">
    <source>
        <dbReference type="EMBL" id="SNT68587.1"/>
    </source>
</evidence>
<dbReference type="Gene3D" id="3.30.1360.40">
    <property type="match status" value="1"/>
</dbReference>
<organism evidence="5 6">
    <name type="scientific">Paracoccus seriniphilus</name>
    <dbReference type="NCBI Taxonomy" id="184748"/>
    <lineage>
        <taxon>Bacteria</taxon>
        <taxon>Pseudomonadati</taxon>
        <taxon>Pseudomonadota</taxon>
        <taxon>Alphaproteobacteria</taxon>
        <taxon>Rhodobacterales</taxon>
        <taxon>Paracoccaceae</taxon>
        <taxon>Paracoccus</taxon>
    </lineage>
</organism>
<keyword evidence="3" id="KW-0067">ATP-binding</keyword>
<dbReference type="RefSeq" id="WP_089342502.1">
    <property type="nucleotide sequence ID" value="NZ_CP067129.1"/>
</dbReference>
<evidence type="ECO:0000256" key="2">
    <source>
        <dbReference type="ARBA" id="ARBA00022801"/>
    </source>
</evidence>
<dbReference type="GO" id="GO:0016787">
    <property type="term" value="F:hydrolase activity"/>
    <property type="evidence" value="ECO:0007669"/>
    <property type="project" value="UniProtKB-KW"/>
</dbReference>
<dbReference type="Pfam" id="PF02682">
    <property type="entry name" value="CT_C_D"/>
    <property type="match status" value="1"/>
</dbReference>
<evidence type="ECO:0000259" key="4">
    <source>
        <dbReference type="SMART" id="SM00796"/>
    </source>
</evidence>
<feature type="domain" description="Carboxyltransferase" evidence="4">
    <location>
        <begin position="9"/>
        <end position="213"/>
    </location>
</feature>
<dbReference type="SUPFAM" id="SSF160467">
    <property type="entry name" value="PH0987 N-terminal domain-like"/>
    <property type="match status" value="1"/>
</dbReference>
<keyword evidence="1" id="KW-0547">Nucleotide-binding</keyword>
<evidence type="ECO:0000256" key="3">
    <source>
        <dbReference type="ARBA" id="ARBA00022840"/>
    </source>
</evidence>
<gene>
    <name evidence="5" type="ORF">SAMN05444959_101145</name>
</gene>
<dbReference type="EMBL" id="FZQB01000001">
    <property type="protein sequence ID" value="SNT68587.1"/>
    <property type="molecule type" value="Genomic_DNA"/>
</dbReference>
<dbReference type="InterPro" id="IPR010016">
    <property type="entry name" value="PxpB"/>
</dbReference>
<dbReference type="SMART" id="SM00796">
    <property type="entry name" value="AHS1"/>
    <property type="match status" value="1"/>
</dbReference>
<reference evidence="5 6" key="1">
    <citation type="submission" date="2017-07" db="EMBL/GenBank/DDBJ databases">
        <authorList>
            <person name="Sun Z.S."/>
            <person name="Albrecht U."/>
            <person name="Echele G."/>
            <person name="Lee C.C."/>
        </authorList>
    </citation>
    <scope>NUCLEOTIDE SEQUENCE [LARGE SCALE GENOMIC DNA]</scope>
    <source>
        <strain evidence="5 6">DSM 14827</strain>
    </source>
</reference>